<evidence type="ECO:0000256" key="1">
    <source>
        <dbReference type="SAM" id="Phobius"/>
    </source>
</evidence>
<keyword evidence="1" id="KW-0812">Transmembrane</keyword>
<name>A0A5B7SRB7_9FLAO</name>
<dbReference type="OrthoDB" id="1445612at2"/>
<proteinExistence type="predicted"/>
<reference evidence="2 3" key="1">
    <citation type="submission" date="2019-05" db="EMBL/GenBank/DDBJ databases">
        <title>Genome sequencing of F202Z8.</title>
        <authorList>
            <person name="Kwon Y.M."/>
        </authorList>
    </citation>
    <scope>NUCLEOTIDE SEQUENCE [LARGE SCALE GENOMIC DNA]</scope>
    <source>
        <strain evidence="2 3">F202Z8</strain>
    </source>
</reference>
<keyword evidence="3" id="KW-1185">Reference proteome</keyword>
<evidence type="ECO:0000313" key="3">
    <source>
        <dbReference type="Proteomes" id="UP000310017"/>
    </source>
</evidence>
<dbReference type="KEGG" id="asag:FGM00_07215"/>
<dbReference type="RefSeq" id="WP_138852248.1">
    <property type="nucleotide sequence ID" value="NZ_CP040710.1"/>
</dbReference>
<keyword evidence="1" id="KW-0472">Membrane</keyword>
<organism evidence="2 3">
    <name type="scientific">Aggregatimonas sangjinii</name>
    <dbReference type="NCBI Taxonomy" id="2583587"/>
    <lineage>
        <taxon>Bacteria</taxon>
        <taxon>Pseudomonadati</taxon>
        <taxon>Bacteroidota</taxon>
        <taxon>Flavobacteriia</taxon>
        <taxon>Flavobacteriales</taxon>
        <taxon>Flavobacteriaceae</taxon>
        <taxon>Aggregatimonas</taxon>
    </lineage>
</organism>
<protein>
    <submittedName>
        <fullName evidence="2">Uncharacterized protein</fullName>
    </submittedName>
</protein>
<dbReference type="Proteomes" id="UP000310017">
    <property type="component" value="Chromosome"/>
</dbReference>
<sequence>MTNLETWTLIFSIGAVIASVYAIGESKKSNAIAERATSTNKKIAKRQGVIALHMAWADIHDIDPNNLITSHVVKAINALSLTASLWNHDVIEKSILYQSYWQAYKELYDQLICIDTKLPGKGKSCKDCISEDIKKAYRLMDEALLSQVLTTKV</sequence>
<evidence type="ECO:0000313" key="2">
    <source>
        <dbReference type="EMBL" id="QCW99898.1"/>
    </source>
</evidence>
<dbReference type="EMBL" id="CP040710">
    <property type="protein sequence ID" value="QCW99898.1"/>
    <property type="molecule type" value="Genomic_DNA"/>
</dbReference>
<gene>
    <name evidence="2" type="ORF">FGM00_07215</name>
</gene>
<keyword evidence="1" id="KW-1133">Transmembrane helix</keyword>
<dbReference type="AlphaFoldDB" id="A0A5B7SRB7"/>
<accession>A0A5B7SRB7</accession>
<feature type="transmembrane region" description="Helical" evidence="1">
    <location>
        <begin position="6"/>
        <end position="24"/>
    </location>
</feature>